<accession>A0ACC3SB94</accession>
<proteinExistence type="predicted"/>
<name>A0ACC3SB94_9PEZI</name>
<dbReference type="Proteomes" id="UP001320706">
    <property type="component" value="Unassembled WGS sequence"/>
</dbReference>
<dbReference type="EMBL" id="JAMKPW020000022">
    <property type="protein sequence ID" value="KAK8206498.1"/>
    <property type="molecule type" value="Genomic_DNA"/>
</dbReference>
<comment type="caution">
    <text evidence="1">The sequence shown here is derived from an EMBL/GenBank/DDBJ whole genome shotgun (WGS) entry which is preliminary data.</text>
</comment>
<evidence type="ECO:0000313" key="2">
    <source>
        <dbReference type="Proteomes" id="UP001320706"/>
    </source>
</evidence>
<reference evidence="1" key="1">
    <citation type="submission" date="2024-02" db="EMBL/GenBank/DDBJ databases">
        <title>Metagenome Assembled Genome of Zalaria obscura JY119.</title>
        <authorList>
            <person name="Vighnesh L."/>
            <person name="Jagadeeshwari U."/>
            <person name="Venkata Ramana C."/>
            <person name="Sasikala C."/>
        </authorList>
    </citation>
    <scope>NUCLEOTIDE SEQUENCE</scope>
    <source>
        <strain evidence="1">JY119</strain>
    </source>
</reference>
<gene>
    <name evidence="1" type="ORF">M8818_004331</name>
</gene>
<protein>
    <submittedName>
        <fullName evidence="1">Uncharacterized protein</fullName>
    </submittedName>
</protein>
<sequence length="651" mass="67606">MSLHRHLHKHPKQFQDPIEEATAASVAPLLVREAAKEEKDSVATVYSVVYVTASASFTGATAGYVTLGASDSTSNTKETSAATTKVKKTTQTVQPTKSTTSSTKKTSTSTKTTSSKTSSETSSTESSDSSTSSSSITSSQTTLATSTTSSGSSSSVHHTTAIADATSSSSATASSSPSDTGMSGGAKAGLAIGIILAIGLIAGAIFFVLRRKRRQQEEGSHEKLDDADEKNSHRMSDLHSGGAAGSIRSTRTGSTAPRLSLRPVTQFLPNLHGDKSGVAEIGAAGTFVPPSSKPANVHERQAAAQDPSNPFGHHAETVPETIPESAAEKITPPPPAVVATLNPFVESAAEPTPAQEPKDDAAAAGHQRNASVESAASGPSSPNKAEVATASAVAVGGAMGAATRPPQGPNNVYRVQLDFKPSMEDELELRAGSLVRMLHEYDDGWALCITMDRSKQGVTPRTCLSKLPVKPRPQGPPPNGRPMGPPPPGMRRPSNPPQPNGRMSPAPQSPMFPAPLSPSTTGRPMTPNQQRPMTPTQRPMTPTQAGRPMTPQQRPMTPTQIQGRARSSTLNSTGPPRLGGVPVQRSQSPGPYMSAPKPQMDMRRRSNSMSMAVPAGAAATTKPSPLNFSVPTGATPVKPVPARKPVPGQAL</sequence>
<keyword evidence="2" id="KW-1185">Reference proteome</keyword>
<organism evidence="1 2">
    <name type="scientific">Zalaria obscura</name>
    <dbReference type="NCBI Taxonomy" id="2024903"/>
    <lineage>
        <taxon>Eukaryota</taxon>
        <taxon>Fungi</taxon>
        <taxon>Dikarya</taxon>
        <taxon>Ascomycota</taxon>
        <taxon>Pezizomycotina</taxon>
        <taxon>Dothideomycetes</taxon>
        <taxon>Dothideomycetidae</taxon>
        <taxon>Dothideales</taxon>
        <taxon>Zalariaceae</taxon>
        <taxon>Zalaria</taxon>
    </lineage>
</organism>
<evidence type="ECO:0000313" key="1">
    <source>
        <dbReference type="EMBL" id="KAK8206498.1"/>
    </source>
</evidence>